<protein>
    <submittedName>
        <fullName evidence="1">Uncharacterized protein</fullName>
    </submittedName>
</protein>
<dbReference type="EMBL" id="AP021858">
    <property type="protein sequence ID" value="BBO24854.1"/>
    <property type="molecule type" value="Genomic_DNA"/>
</dbReference>
<dbReference type="AlphaFoldDB" id="A0A809SFI5"/>
<dbReference type="Proteomes" id="UP000662873">
    <property type="component" value="Chromosome"/>
</dbReference>
<gene>
    <name evidence="1" type="ORF">NPRO_24490</name>
</gene>
<reference evidence="1" key="1">
    <citation type="journal article" name="DNA Res.">
        <title>The physiological potential of anammox bacteria as revealed by their core genome structure.</title>
        <authorList>
            <person name="Okubo T."/>
            <person name="Toyoda A."/>
            <person name="Fukuhara K."/>
            <person name="Uchiyama I."/>
            <person name="Harigaya Y."/>
            <person name="Kuroiwa M."/>
            <person name="Suzuki T."/>
            <person name="Murakami Y."/>
            <person name="Suwa Y."/>
            <person name="Takami H."/>
        </authorList>
    </citation>
    <scope>NUCLEOTIDE SEQUENCE</scope>
    <source>
        <strain evidence="1">317325-2</strain>
    </source>
</reference>
<dbReference type="KEGG" id="npy:NPRO_24490"/>
<accession>A0A809SFI5</accession>
<proteinExistence type="predicted"/>
<evidence type="ECO:0000313" key="2">
    <source>
        <dbReference type="Proteomes" id="UP000662873"/>
    </source>
</evidence>
<name>A0A809SFI5_9BACT</name>
<sequence length="146" mass="15259">MAALSQPYETFEKPGLVVSYKLSNIKAYKGALCAIDSNGYLVVLDHATANLKFAGVANETADNSGGSAGDKSLNLTKTGSFVFKAATGFSPSQADLGKEVYANTDWEVQTSTGGLTNTYKVGTIVGIETTSTGASGVRVRIDNYTQ</sequence>
<evidence type="ECO:0000313" key="1">
    <source>
        <dbReference type="EMBL" id="BBO24854.1"/>
    </source>
</evidence>
<organism evidence="1 2">
    <name type="scientific">Candidatus Nitrosymbiomonas proteolyticus</name>
    <dbReference type="NCBI Taxonomy" id="2608984"/>
    <lineage>
        <taxon>Bacteria</taxon>
        <taxon>Bacillati</taxon>
        <taxon>Armatimonadota</taxon>
        <taxon>Armatimonadota incertae sedis</taxon>
        <taxon>Candidatus Nitrosymbiomonas</taxon>
    </lineage>
</organism>